<comment type="caution">
    <text evidence="1">The sequence shown here is derived from an EMBL/GenBank/DDBJ whole genome shotgun (WGS) entry which is preliminary data.</text>
</comment>
<accession>A0ABV1TNE4</accession>
<dbReference type="RefSeq" id="WP_351959880.1">
    <property type="nucleotide sequence ID" value="NZ_JBEOZM010000016.1"/>
</dbReference>
<dbReference type="Proteomes" id="UP001490365">
    <property type="component" value="Unassembled WGS sequence"/>
</dbReference>
<keyword evidence="2" id="KW-1185">Reference proteome</keyword>
<dbReference type="EMBL" id="JBEOZM010000016">
    <property type="protein sequence ID" value="MER6271502.1"/>
    <property type="molecule type" value="Genomic_DNA"/>
</dbReference>
<reference evidence="1 2" key="1">
    <citation type="submission" date="2024-06" db="EMBL/GenBank/DDBJ databases">
        <title>The Natural Products Discovery Center: Release of the First 8490 Sequenced Strains for Exploring Actinobacteria Biosynthetic Diversity.</title>
        <authorList>
            <person name="Kalkreuter E."/>
            <person name="Kautsar S.A."/>
            <person name="Yang D."/>
            <person name="Bader C.D."/>
            <person name="Teijaro C.N."/>
            <person name="Fluegel L."/>
            <person name="Davis C.M."/>
            <person name="Simpson J.R."/>
            <person name="Lauterbach L."/>
            <person name="Steele A.D."/>
            <person name="Gui C."/>
            <person name="Meng S."/>
            <person name="Li G."/>
            <person name="Viehrig K."/>
            <person name="Ye F."/>
            <person name="Su P."/>
            <person name="Kiefer A.F."/>
            <person name="Nichols A."/>
            <person name="Cepeda A.J."/>
            <person name="Yan W."/>
            <person name="Fan B."/>
            <person name="Jiang Y."/>
            <person name="Adhikari A."/>
            <person name="Zheng C.-J."/>
            <person name="Schuster L."/>
            <person name="Cowan T.M."/>
            <person name="Smanski M.J."/>
            <person name="Chevrette M.G."/>
            <person name="De Carvalho L.P.S."/>
            <person name="Shen B."/>
        </authorList>
    </citation>
    <scope>NUCLEOTIDE SEQUENCE [LARGE SCALE GENOMIC DNA]</scope>
    <source>
        <strain evidence="1 2">NPDC001694</strain>
    </source>
</reference>
<protein>
    <submittedName>
        <fullName evidence="1">Uncharacterized protein</fullName>
    </submittedName>
</protein>
<organism evidence="1 2">
    <name type="scientific">Streptomyces sp. 900105755</name>
    <dbReference type="NCBI Taxonomy" id="3154389"/>
    <lineage>
        <taxon>Bacteria</taxon>
        <taxon>Bacillati</taxon>
        <taxon>Actinomycetota</taxon>
        <taxon>Actinomycetes</taxon>
        <taxon>Kitasatosporales</taxon>
        <taxon>Streptomycetaceae</taxon>
        <taxon>Streptomyces</taxon>
    </lineage>
</organism>
<name>A0ABV1TNE4_9ACTN</name>
<gene>
    <name evidence="1" type="ORF">ABT211_30045</name>
</gene>
<proteinExistence type="predicted"/>
<evidence type="ECO:0000313" key="2">
    <source>
        <dbReference type="Proteomes" id="UP001490365"/>
    </source>
</evidence>
<sequence>MSESFEELEGRYRTALNRMSKAYQVLQEEMGDPKPLTPGEQPPALTKAHRDAQTEAMKAFQEYVPVRDLYWATRWGREGNLPKS</sequence>
<evidence type="ECO:0000313" key="1">
    <source>
        <dbReference type="EMBL" id="MER6271502.1"/>
    </source>
</evidence>